<name>A0A226EVA8_FOLCA</name>
<dbReference type="GO" id="GO:0052689">
    <property type="term" value="F:carboxylic ester hydrolase activity"/>
    <property type="evidence" value="ECO:0007669"/>
    <property type="project" value="UniProtKB-KW"/>
</dbReference>
<evidence type="ECO:0000259" key="6">
    <source>
        <dbReference type="Pfam" id="PF00135"/>
    </source>
</evidence>
<sequence>MGYKLYLAIAVAGIAYLVRTTYFPPIVNSPIVEISTGKLQGKISLSRDGRNYFEYLAIPYAQPPVGKLRYESPERFTKKWDGIRDATKAGSSCIQMDLIMGRIEGSEDCLFVNVHTPKIGKDAKLPVLVWIHGGIFAFGSGNSYHGDYFMDEDVVLVTVNYRLASFGFLNSGDGVVRGNMGLKDQSMALQWVQDNIERFGGNKNDVTLIGESAGGASVHFQILSPMSKGLFHKAIAQSGLATMPWAVYPHPAKQAKRFAQQLNCPVGNTQEMVKCLKSKEAMDIVQVHREMKDNLRPVIATFVPTVEMDKSDGKAFLLDMPRRIIESGNYNKVPFFTGVNNAEGLMMSAPAVANSTITHGLLNAWDKTVENIMLMPEDTPPVVYEKVKAFYMHGNGLDLNNPMAHYENLTNLFSDWLWNLGFHNALTSHAQVEGPPLFIYYYAYQGDFGLDQLLLALKGGYHPLVEIMWSKVSKWFKTTVLGQTIERHGSCHGDELAMEFFMPMMASVPKGSVDYEFSKKFVKLIVQFAKLDLKLKKSPVLEFLGKVWTPQEKNSELKYMKLNWRPEMISEPFKDRIDFWQSL</sequence>
<keyword evidence="8" id="KW-1185">Reference proteome</keyword>
<dbReference type="InterPro" id="IPR029058">
    <property type="entry name" value="AB_hydrolase_fold"/>
</dbReference>
<proteinExistence type="inferred from homology"/>
<dbReference type="PANTHER" id="PTHR43142:SF1">
    <property type="entry name" value="CARBOXYLIC ESTER HYDROLASE"/>
    <property type="match status" value="1"/>
</dbReference>
<gene>
    <name evidence="7" type="ORF">Fcan01_04838</name>
</gene>
<evidence type="ECO:0000256" key="2">
    <source>
        <dbReference type="ARBA" id="ARBA00022487"/>
    </source>
</evidence>
<dbReference type="InterPro" id="IPR019826">
    <property type="entry name" value="Carboxylesterase_B_AS"/>
</dbReference>
<dbReference type="OMA" id="YEASHIM"/>
<organism evidence="7 8">
    <name type="scientific">Folsomia candida</name>
    <name type="common">Springtail</name>
    <dbReference type="NCBI Taxonomy" id="158441"/>
    <lineage>
        <taxon>Eukaryota</taxon>
        <taxon>Metazoa</taxon>
        <taxon>Ecdysozoa</taxon>
        <taxon>Arthropoda</taxon>
        <taxon>Hexapoda</taxon>
        <taxon>Collembola</taxon>
        <taxon>Entomobryomorpha</taxon>
        <taxon>Isotomoidea</taxon>
        <taxon>Isotomidae</taxon>
        <taxon>Proisotominae</taxon>
        <taxon>Folsomia</taxon>
    </lineage>
</organism>
<evidence type="ECO:0000313" key="8">
    <source>
        <dbReference type="Proteomes" id="UP000198287"/>
    </source>
</evidence>
<feature type="domain" description="Carboxylesterase type B" evidence="6">
    <location>
        <begin position="29"/>
        <end position="580"/>
    </location>
</feature>
<dbReference type="EMBL" id="LNIX01000002">
    <property type="protein sequence ID" value="OXA61150.1"/>
    <property type="molecule type" value="Genomic_DNA"/>
</dbReference>
<accession>A0A226EVA8</accession>
<evidence type="ECO:0000256" key="4">
    <source>
        <dbReference type="ARBA" id="ARBA00023180"/>
    </source>
</evidence>
<reference evidence="7 8" key="1">
    <citation type="submission" date="2015-12" db="EMBL/GenBank/DDBJ databases">
        <title>The genome of Folsomia candida.</title>
        <authorList>
            <person name="Faddeeva A."/>
            <person name="Derks M.F."/>
            <person name="Anvar Y."/>
            <person name="Smit S."/>
            <person name="Van Straalen N."/>
            <person name="Roelofs D."/>
        </authorList>
    </citation>
    <scope>NUCLEOTIDE SEQUENCE [LARGE SCALE GENOMIC DNA]</scope>
    <source>
        <strain evidence="7 8">VU population</strain>
        <tissue evidence="7">Whole body</tissue>
    </source>
</reference>
<keyword evidence="4" id="KW-0325">Glycoprotein</keyword>
<keyword evidence="3 5" id="KW-0378">Hydrolase</keyword>
<dbReference type="InterPro" id="IPR002018">
    <property type="entry name" value="CarbesteraseB"/>
</dbReference>
<dbReference type="PROSITE" id="PS00122">
    <property type="entry name" value="CARBOXYLESTERASE_B_1"/>
    <property type="match status" value="1"/>
</dbReference>
<dbReference type="Gene3D" id="3.40.50.1820">
    <property type="entry name" value="alpha/beta hydrolase"/>
    <property type="match status" value="1"/>
</dbReference>
<protein>
    <recommendedName>
        <fullName evidence="5">Carboxylic ester hydrolase</fullName>
        <ecNumber evidence="5">3.1.1.-</ecNumber>
    </recommendedName>
</protein>
<comment type="similarity">
    <text evidence="1 5">Belongs to the type-B carboxylesterase/lipase family.</text>
</comment>
<dbReference type="PANTHER" id="PTHR43142">
    <property type="entry name" value="CARBOXYLIC ESTER HYDROLASE"/>
    <property type="match status" value="1"/>
</dbReference>
<dbReference type="SUPFAM" id="SSF53474">
    <property type="entry name" value="alpha/beta-Hydrolases"/>
    <property type="match status" value="1"/>
</dbReference>
<evidence type="ECO:0000256" key="3">
    <source>
        <dbReference type="ARBA" id="ARBA00022801"/>
    </source>
</evidence>
<dbReference type="Pfam" id="PF00135">
    <property type="entry name" value="COesterase"/>
    <property type="match status" value="1"/>
</dbReference>
<dbReference type="EC" id="3.1.1.-" evidence="5"/>
<evidence type="ECO:0000256" key="5">
    <source>
        <dbReference type="RuleBase" id="RU361235"/>
    </source>
</evidence>
<evidence type="ECO:0000256" key="1">
    <source>
        <dbReference type="ARBA" id="ARBA00005964"/>
    </source>
</evidence>
<keyword evidence="2" id="KW-0719">Serine esterase</keyword>
<evidence type="ECO:0000313" key="7">
    <source>
        <dbReference type="EMBL" id="OXA61150.1"/>
    </source>
</evidence>
<dbReference type="OrthoDB" id="6846267at2759"/>
<dbReference type="Proteomes" id="UP000198287">
    <property type="component" value="Unassembled WGS sequence"/>
</dbReference>
<comment type="caution">
    <text evidence="7">The sequence shown here is derived from an EMBL/GenBank/DDBJ whole genome shotgun (WGS) entry which is preliminary data.</text>
</comment>
<dbReference type="AlphaFoldDB" id="A0A226EVA8"/>